<evidence type="ECO:0000313" key="3">
    <source>
        <dbReference type="Proteomes" id="UP000193560"/>
    </source>
</evidence>
<gene>
    <name evidence="2" type="ORF">BCR42DRAFT_450379</name>
</gene>
<dbReference type="STRING" id="90262.A0A1X2IJU5"/>
<reference evidence="2 3" key="1">
    <citation type="submission" date="2016-07" db="EMBL/GenBank/DDBJ databases">
        <title>Pervasive Adenine N6-methylation of Active Genes in Fungi.</title>
        <authorList>
            <consortium name="DOE Joint Genome Institute"/>
            <person name="Mondo S.J."/>
            <person name="Dannebaum R.O."/>
            <person name="Kuo R.C."/>
            <person name="Labutti K."/>
            <person name="Haridas S."/>
            <person name="Kuo A."/>
            <person name="Salamov A."/>
            <person name="Ahrendt S.R."/>
            <person name="Lipzen A."/>
            <person name="Sullivan W."/>
            <person name="Andreopoulos W.B."/>
            <person name="Clum A."/>
            <person name="Lindquist E."/>
            <person name="Daum C."/>
            <person name="Ramamoorthy G.K."/>
            <person name="Gryganskyi A."/>
            <person name="Culley D."/>
            <person name="Magnuson J.K."/>
            <person name="James T.Y."/>
            <person name="O'Malley M.A."/>
            <person name="Stajich J.E."/>
            <person name="Spatafora J.W."/>
            <person name="Visel A."/>
            <person name="Grigoriev I.V."/>
        </authorList>
    </citation>
    <scope>NUCLEOTIDE SEQUENCE [LARGE SCALE GENOMIC DNA]</scope>
    <source>
        <strain evidence="2 3">NRRL 1336</strain>
    </source>
</reference>
<dbReference type="AlphaFoldDB" id="A0A1X2IJU5"/>
<proteinExistence type="predicted"/>
<dbReference type="Proteomes" id="UP000193560">
    <property type="component" value="Unassembled WGS sequence"/>
</dbReference>
<feature type="compositionally biased region" description="Polar residues" evidence="1">
    <location>
        <begin position="93"/>
        <end position="107"/>
    </location>
</feature>
<dbReference type="EMBL" id="MCGE01000009">
    <property type="protein sequence ID" value="ORZ17824.1"/>
    <property type="molecule type" value="Genomic_DNA"/>
</dbReference>
<evidence type="ECO:0008006" key="4">
    <source>
        <dbReference type="Google" id="ProtNLM"/>
    </source>
</evidence>
<dbReference type="SUPFAM" id="SSF50729">
    <property type="entry name" value="PH domain-like"/>
    <property type="match status" value="1"/>
</dbReference>
<feature type="region of interest" description="Disordered" evidence="1">
    <location>
        <begin position="45"/>
        <end position="116"/>
    </location>
</feature>
<keyword evidence="3" id="KW-1185">Reference proteome</keyword>
<evidence type="ECO:0000313" key="2">
    <source>
        <dbReference type="EMBL" id="ORZ17824.1"/>
    </source>
</evidence>
<evidence type="ECO:0000256" key="1">
    <source>
        <dbReference type="SAM" id="MobiDB-lite"/>
    </source>
</evidence>
<dbReference type="OrthoDB" id="2119658at2759"/>
<feature type="compositionally biased region" description="Basic and acidic residues" evidence="1">
    <location>
        <begin position="56"/>
        <end position="69"/>
    </location>
</feature>
<sequence>MLSMMDAINMEHHRVHRTYSHKPNRTGTALPKRLWSLQSLTGAQHWRKIGPQPTDAEEKKASSKTEMKQHNSPYLTVDDNAGENPLAHRNSITEDNYNDNNGSISSIDENDQEHRRGLKRKAAIGLKRIITHFSLSDTNSLSETPGLTSTALHQCQKINTTTNDNTINDLNHRHSLLLSEETSLDTLSTVPDIMHDVQSPLELDCFEEKKNETPLESSSRAMRHHYRSQSYPTVTMSSSVVPDMTLLADRVLPPLPTDETKPSSSNLIIKKAMMNQVQVEQKFRQAVHWLGKPFHRLLSSPAIATMTSNSPNPSISPLKIHAEPLLLETSSDSLAADARTAAMLLSNRDSNEIHHHECNLGSPLAIQDDQGDLPWVRNSSRANGKMLDSHLRFNRKKVLRCRVVQITNIASSKDYQYELFLQMNDITQASQMGTMKKIAKGISAASPKESFSFPVHGGFSKMKTLISKMDLTTHSEPIPANEEEDQLSPSKSALPIVGSTHLLSGNRFEAFNGKGLSRYTLTKPLSGKNQKELQEMDLELMVAFQLEDAASPTHTYMSGLWTGELDFDAALASCHQGDYLTFYTWTRYWITLEHGQIYFRHLSYEHKESIDSIPLSELESVCKPWEDIQEQVYFGRKHGIVLKFKKDHVRLDQVNLEEDECLEGYMYLFADSPKKAALWRTVLSAYATADYVTPNASINARYLW</sequence>
<comment type="caution">
    <text evidence="2">The sequence shown here is derived from an EMBL/GenBank/DDBJ whole genome shotgun (WGS) entry which is preliminary data.</text>
</comment>
<accession>A0A1X2IJU5</accession>
<protein>
    <recommendedName>
        <fullName evidence="4">PH domain-containing protein</fullName>
    </recommendedName>
</protein>
<organism evidence="2 3">
    <name type="scientific">Absidia repens</name>
    <dbReference type="NCBI Taxonomy" id="90262"/>
    <lineage>
        <taxon>Eukaryota</taxon>
        <taxon>Fungi</taxon>
        <taxon>Fungi incertae sedis</taxon>
        <taxon>Mucoromycota</taxon>
        <taxon>Mucoromycotina</taxon>
        <taxon>Mucoromycetes</taxon>
        <taxon>Mucorales</taxon>
        <taxon>Cunninghamellaceae</taxon>
        <taxon>Absidia</taxon>
    </lineage>
</organism>
<name>A0A1X2IJU5_9FUNG</name>